<name>A0A2R6B6R5_9ARCH</name>
<evidence type="ECO:0000313" key="2">
    <source>
        <dbReference type="EMBL" id="PSN94350.1"/>
    </source>
</evidence>
<dbReference type="InterPro" id="IPR006121">
    <property type="entry name" value="HMA_dom"/>
</dbReference>
<organism evidence="2 3">
    <name type="scientific">Candidatus Marsarchaeota G2 archaeon ECH_B_2</name>
    <dbReference type="NCBI Taxonomy" id="1978160"/>
    <lineage>
        <taxon>Archaea</taxon>
        <taxon>Candidatus Marsarchaeota</taxon>
        <taxon>Candidatus Marsarchaeota group 2</taxon>
    </lineage>
</organism>
<dbReference type="PROSITE" id="PS50846">
    <property type="entry name" value="HMA_2"/>
    <property type="match status" value="1"/>
</dbReference>
<comment type="caution">
    <text evidence="2">The sequence shown here is derived from an EMBL/GenBank/DDBJ whole genome shotgun (WGS) entry which is preliminary data.</text>
</comment>
<dbReference type="EMBL" id="NEXH01000026">
    <property type="protein sequence ID" value="PSN94350.1"/>
    <property type="molecule type" value="Genomic_DNA"/>
</dbReference>
<evidence type="ECO:0000313" key="3">
    <source>
        <dbReference type="Proteomes" id="UP000241284"/>
    </source>
</evidence>
<dbReference type="Gene3D" id="3.30.70.100">
    <property type="match status" value="1"/>
</dbReference>
<gene>
    <name evidence="2" type="ORF">B9Q06_09395</name>
</gene>
<dbReference type="AlphaFoldDB" id="A0A2R6B6R5"/>
<dbReference type="InterPro" id="IPR036163">
    <property type="entry name" value="HMA_dom_sf"/>
</dbReference>
<reference evidence="2 3" key="1">
    <citation type="submission" date="2017-04" db="EMBL/GenBank/DDBJ databases">
        <title>Novel microbial lineages endemic to geothermal iron-oxide mats fill important gaps in the evolutionary history of Archaea.</title>
        <authorList>
            <person name="Jay Z.J."/>
            <person name="Beam J.P."/>
            <person name="Dlakic M."/>
            <person name="Rusch D.B."/>
            <person name="Kozubal M.A."/>
            <person name="Inskeep W.P."/>
        </authorList>
    </citation>
    <scope>NUCLEOTIDE SEQUENCE [LARGE SCALE GENOMIC DNA]</scope>
    <source>
        <strain evidence="2">ECH_B_2</strain>
    </source>
</reference>
<feature type="domain" description="HMA" evidence="1">
    <location>
        <begin position="6"/>
        <end position="71"/>
    </location>
</feature>
<sequence>MNRVAAEYVFQVRGMTCPLCVMAVERALRRIKGVSAVEADLGSGRVVVKAAQPLEIDELSKAIRQSGRPLHKFEASLLTQTASKS</sequence>
<dbReference type="CDD" id="cd00371">
    <property type="entry name" value="HMA"/>
    <property type="match status" value="1"/>
</dbReference>
<dbReference type="Proteomes" id="UP000241284">
    <property type="component" value="Unassembled WGS sequence"/>
</dbReference>
<protein>
    <recommendedName>
        <fullName evidence="1">HMA domain-containing protein</fullName>
    </recommendedName>
</protein>
<dbReference type="Pfam" id="PF00403">
    <property type="entry name" value="HMA"/>
    <property type="match status" value="1"/>
</dbReference>
<accession>A0A2R6B6R5</accession>
<dbReference type="GO" id="GO:0046872">
    <property type="term" value="F:metal ion binding"/>
    <property type="evidence" value="ECO:0007669"/>
    <property type="project" value="InterPro"/>
</dbReference>
<proteinExistence type="predicted"/>
<dbReference type="SUPFAM" id="SSF55008">
    <property type="entry name" value="HMA, heavy metal-associated domain"/>
    <property type="match status" value="1"/>
</dbReference>
<evidence type="ECO:0000259" key="1">
    <source>
        <dbReference type="PROSITE" id="PS50846"/>
    </source>
</evidence>